<organism evidence="1 2">
    <name type="scientific">Quercus suber</name>
    <name type="common">Cork oak</name>
    <dbReference type="NCBI Taxonomy" id="58331"/>
    <lineage>
        <taxon>Eukaryota</taxon>
        <taxon>Viridiplantae</taxon>
        <taxon>Streptophyta</taxon>
        <taxon>Embryophyta</taxon>
        <taxon>Tracheophyta</taxon>
        <taxon>Spermatophyta</taxon>
        <taxon>Magnoliopsida</taxon>
        <taxon>eudicotyledons</taxon>
        <taxon>Gunneridae</taxon>
        <taxon>Pentapetalae</taxon>
        <taxon>rosids</taxon>
        <taxon>fabids</taxon>
        <taxon>Fagales</taxon>
        <taxon>Fagaceae</taxon>
        <taxon>Quercus</taxon>
    </lineage>
</organism>
<dbReference type="Proteomes" id="UP000237347">
    <property type="component" value="Unassembled WGS sequence"/>
</dbReference>
<evidence type="ECO:0000313" key="1">
    <source>
        <dbReference type="EMBL" id="KAK7828102.1"/>
    </source>
</evidence>
<gene>
    <name evidence="1" type="primary">MYRS_10</name>
    <name evidence="1" type="ORF">CFP56_030518</name>
</gene>
<dbReference type="AlphaFoldDB" id="A0AAW0JNM1"/>
<sequence length="90" mass="10616">MAASKISNSPIIVWRSTNYHPSIWHYNYIQSLRNEYVNVRIAWRKLEIFQTSTLKNTSRKIKIKSFCYSEPCLRASTALADNKDRNKVIH</sequence>
<keyword evidence="2" id="KW-1185">Reference proteome</keyword>
<proteinExistence type="predicted"/>
<comment type="caution">
    <text evidence="1">The sequence shown here is derived from an EMBL/GenBank/DDBJ whole genome shotgun (WGS) entry which is preliminary data.</text>
</comment>
<name>A0AAW0JNM1_QUESU</name>
<evidence type="ECO:0000313" key="2">
    <source>
        <dbReference type="Proteomes" id="UP000237347"/>
    </source>
</evidence>
<dbReference type="EMBL" id="PKMF04000510">
    <property type="protein sequence ID" value="KAK7828102.1"/>
    <property type="molecule type" value="Genomic_DNA"/>
</dbReference>
<protein>
    <submittedName>
        <fullName evidence="1">Myrcene synthase</fullName>
    </submittedName>
</protein>
<accession>A0AAW0JNM1</accession>
<reference evidence="1 2" key="1">
    <citation type="journal article" date="2018" name="Sci. Data">
        <title>The draft genome sequence of cork oak.</title>
        <authorList>
            <person name="Ramos A.M."/>
            <person name="Usie A."/>
            <person name="Barbosa P."/>
            <person name="Barros P.M."/>
            <person name="Capote T."/>
            <person name="Chaves I."/>
            <person name="Simoes F."/>
            <person name="Abreu I."/>
            <person name="Carrasquinho I."/>
            <person name="Faro C."/>
            <person name="Guimaraes J.B."/>
            <person name="Mendonca D."/>
            <person name="Nobrega F."/>
            <person name="Rodrigues L."/>
            <person name="Saibo N.J.M."/>
            <person name="Varela M.C."/>
            <person name="Egas C."/>
            <person name="Matos J."/>
            <person name="Miguel C.M."/>
            <person name="Oliveira M.M."/>
            <person name="Ricardo C.P."/>
            <person name="Goncalves S."/>
        </authorList>
    </citation>
    <scope>NUCLEOTIDE SEQUENCE [LARGE SCALE GENOMIC DNA]</scope>
    <source>
        <strain evidence="2">cv. HL8</strain>
    </source>
</reference>